<dbReference type="EMBL" id="CM001219">
    <property type="protein sequence ID" value="AES72321.2"/>
    <property type="molecule type" value="Genomic_DNA"/>
</dbReference>
<evidence type="ECO:0000313" key="3">
    <source>
        <dbReference type="Proteomes" id="UP000002051"/>
    </source>
</evidence>
<reference evidence="1 2" key="1">
    <citation type="journal article" date="2011" name="Nature">
        <title>The Medicago genome provides insight into the evolution of rhizobial symbioses.</title>
        <authorList>
            <person name="Young N.D."/>
            <person name="Debelle F."/>
            <person name="Oldroyd G.E."/>
            <person name="Geurts R."/>
            <person name="Cannon S.B."/>
            <person name="Udvardi M.K."/>
            <person name="Benedito V.A."/>
            <person name="Mayer K.F."/>
            <person name="Gouzy J."/>
            <person name="Schoof H."/>
            <person name="Van de Peer Y."/>
            <person name="Proost S."/>
            <person name="Cook D.R."/>
            <person name="Meyers B.C."/>
            <person name="Spannagl M."/>
            <person name="Cheung F."/>
            <person name="De Mita S."/>
            <person name="Krishnakumar V."/>
            <person name="Gundlach H."/>
            <person name="Zhou S."/>
            <person name="Mudge J."/>
            <person name="Bharti A.K."/>
            <person name="Murray J.D."/>
            <person name="Naoumkina M.A."/>
            <person name="Rosen B."/>
            <person name="Silverstein K.A."/>
            <person name="Tang H."/>
            <person name="Rombauts S."/>
            <person name="Zhao P.X."/>
            <person name="Zhou P."/>
            <person name="Barbe V."/>
            <person name="Bardou P."/>
            <person name="Bechner M."/>
            <person name="Bellec A."/>
            <person name="Berger A."/>
            <person name="Berges H."/>
            <person name="Bidwell S."/>
            <person name="Bisseling T."/>
            <person name="Choisne N."/>
            <person name="Couloux A."/>
            <person name="Denny R."/>
            <person name="Deshpande S."/>
            <person name="Dai X."/>
            <person name="Doyle J.J."/>
            <person name="Dudez A.M."/>
            <person name="Farmer A.D."/>
            <person name="Fouteau S."/>
            <person name="Franken C."/>
            <person name="Gibelin C."/>
            <person name="Gish J."/>
            <person name="Goldstein S."/>
            <person name="Gonzalez A.J."/>
            <person name="Green P.J."/>
            <person name="Hallab A."/>
            <person name="Hartog M."/>
            <person name="Hua A."/>
            <person name="Humphray S.J."/>
            <person name="Jeong D.H."/>
            <person name="Jing Y."/>
            <person name="Jocker A."/>
            <person name="Kenton S.M."/>
            <person name="Kim D.J."/>
            <person name="Klee K."/>
            <person name="Lai H."/>
            <person name="Lang C."/>
            <person name="Lin S."/>
            <person name="Macmil S.L."/>
            <person name="Magdelenat G."/>
            <person name="Matthews L."/>
            <person name="McCorrison J."/>
            <person name="Monaghan E.L."/>
            <person name="Mun J.H."/>
            <person name="Najar F.Z."/>
            <person name="Nicholson C."/>
            <person name="Noirot C."/>
            <person name="O'Bleness M."/>
            <person name="Paule C.R."/>
            <person name="Poulain J."/>
            <person name="Prion F."/>
            <person name="Qin B."/>
            <person name="Qu C."/>
            <person name="Retzel E.F."/>
            <person name="Riddle C."/>
            <person name="Sallet E."/>
            <person name="Samain S."/>
            <person name="Samson N."/>
            <person name="Sanders I."/>
            <person name="Saurat O."/>
            <person name="Scarpelli C."/>
            <person name="Schiex T."/>
            <person name="Segurens B."/>
            <person name="Severin A.J."/>
            <person name="Sherrier D.J."/>
            <person name="Shi R."/>
            <person name="Sims S."/>
            <person name="Singer S.R."/>
            <person name="Sinharoy S."/>
            <person name="Sterck L."/>
            <person name="Viollet A."/>
            <person name="Wang B.B."/>
            <person name="Wang K."/>
            <person name="Wang M."/>
            <person name="Wang X."/>
            <person name="Warfsmann J."/>
            <person name="Weissenbach J."/>
            <person name="White D.D."/>
            <person name="White J.D."/>
            <person name="Wiley G.B."/>
            <person name="Wincker P."/>
            <person name="Xing Y."/>
            <person name="Yang L."/>
            <person name="Yao Z."/>
            <person name="Ying F."/>
            <person name="Zhai J."/>
            <person name="Zhou L."/>
            <person name="Zuber A."/>
            <person name="Denarie J."/>
            <person name="Dixon R.A."/>
            <person name="May G.D."/>
            <person name="Schwartz D.C."/>
            <person name="Rogers J."/>
            <person name="Quetier F."/>
            <person name="Town C.D."/>
            <person name="Roe B.A."/>
        </authorList>
    </citation>
    <scope>NUCLEOTIDE SEQUENCE [LARGE SCALE GENOMIC DNA]</scope>
    <source>
        <strain evidence="1">A17</strain>
        <strain evidence="2">cv. Jemalong A17</strain>
    </source>
</reference>
<dbReference type="HOGENOM" id="CLU_2761595_0_0_1"/>
<dbReference type="PaxDb" id="3880-AES72321"/>
<reference evidence="2" key="3">
    <citation type="submission" date="2015-04" db="UniProtKB">
        <authorList>
            <consortium name="EnsemblPlants"/>
        </authorList>
    </citation>
    <scope>IDENTIFICATION</scope>
    <source>
        <strain evidence="2">cv. Jemalong A17</strain>
    </source>
</reference>
<accession>A0A0C3VLS4</accession>
<proteinExistence type="predicted"/>
<organism evidence="1 3">
    <name type="scientific">Medicago truncatula</name>
    <name type="common">Barrel medic</name>
    <name type="synonym">Medicago tribuloides</name>
    <dbReference type="NCBI Taxonomy" id="3880"/>
    <lineage>
        <taxon>Eukaryota</taxon>
        <taxon>Viridiplantae</taxon>
        <taxon>Streptophyta</taxon>
        <taxon>Embryophyta</taxon>
        <taxon>Tracheophyta</taxon>
        <taxon>Spermatophyta</taxon>
        <taxon>Magnoliopsida</taxon>
        <taxon>eudicotyledons</taxon>
        <taxon>Gunneridae</taxon>
        <taxon>Pentapetalae</taxon>
        <taxon>rosids</taxon>
        <taxon>fabids</taxon>
        <taxon>Fabales</taxon>
        <taxon>Fabaceae</taxon>
        <taxon>Papilionoideae</taxon>
        <taxon>50 kb inversion clade</taxon>
        <taxon>NPAAA clade</taxon>
        <taxon>Hologalegina</taxon>
        <taxon>IRL clade</taxon>
        <taxon>Trifolieae</taxon>
        <taxon>Medicago</taxon>
    </lineage>
</organism>
<accession>G7J508</accession>
<dbReference type="AlphaFoldDB" id="G7J508"/>
<sequence>MPKQRGLYDHTIWIVLKEKETNKDNYYKNKSYGKKIIRSTHGKTNTWQTTIGSRNQVLKKDFEQTDRGVA</sequence>
<protein>
    <submittedName>
        <fullName evidence="1 2">Uncharacterized protein</fullName>
    </submittedName>
</protein>
<name>G7J508_MEDTR</name>
<reference evidence="1 2" key="2">
    <citation type="journal article" date="2014" name="BMC Genomics">
        <title>An improved genome release (version Mt4.0) for the model legume Medicago truncatula.</title>
        <authorList>
            <person name="Tang H."/>
            <person name="Krishnakumar V."/>
            <person name="Bidwell S."/>
            <person name="Rosen B."/>
            <person name="Chan A."/>
            <person name="Zhou S."/>
            <person name="Gentzbittel L."/>
            <person name="Childs K.L."/>
            <person name="Yandell M."/>
            <person name="Gundlach H."/>
            <person name="Mayer K.F."/>
            <person name="Schwartz D.C."/>
            <person name="Town C.D."/>
        </authorList>
    </citation>
    <scope>GENOME REANNOTATION</scope>
    <source>
        <strain evidence="2">cv. Jemalong A17</strain>
    </source>
</reference>
<keyword evidence="3" id="KW-1185">Reference proteome</keyword>
<gene>
    <name evidence="1" type="ordered locus">MTR_3g088620</name>
</gene>
<evidence type="ECO:0000313" key="2">
    <source>
        <dbReference type="EnsemblPlants" id="AES72321"/>
    </source>
</evidence>
<dbReference type="Proteomes" id="UP000002051">
    <property type="component" value="Chromosome 3"/>
</dbReference>
<evidence type="ECO:0000313" key="1">
    <source>
        <dbReference type="EMBL" id="AES72321.2"/>
    </source>
</evidence>
<dbReference type="EnsemblPlants" id="AES72321">
    <property type="protein sequence ID" value="AES72321"/>
    <property type="gene ID" value="MTR_3g088620"/>
</dbReference>